<feature type="region of interest" description="Disordered" evidence="1">
    <location>
        <begin position="145"/>
        <end position="195"/>
    </location>
</feature>
<sequence length="195" mass="20226">AIKAATGVDIPKSVGKTTVTGVVLTPNPDGTIDVKVSTSTKGAYPEVKDTTGKVKGNTDATVKNSIDRDKNLDTIKKAIDGQDITKKQGGKKASEITKKINDMKKAGKSIDEILKAIKDATGIVIPKSVGKTTVTGVVLTPNKDGTVDVKVSTSTKGAYPEAKDTTGKAKGNTDATADATATKNKNEADIKKKID</sequence>
<accession>A0A4R0XRI5</accession>
<evidence type="ECO:0000313" key="2">
    <source>
        <dbReference type="EMBL" id="TCG10277.1"/>
    </source>
</evidence>
<evidence type="ECO:0000256" key="1">
    <source>
        <dbReference type="SAM" id="MobiDB-lite"/>
    </source>
</evidence>
<keyword evidence="3" id="KW-1185">Reference proteome</keyword>
<dbReference type="Proteomes" id="UP000291072">
    <property type="component" value="Unassembled WGS sequence"/>
</dbReference>
<dbReference type="RefSeq" id="WP_168380721.1">
    <property type="nucleotide sequence ID" value="NZ_PSZP01000083.1"/>
</dbReference>
<protein>
    <submittedName>
        <fullName evidence="2">Uncharacterized protein</fullName>
    </submittedName>
</protein>
<feature type="compositionally biased region" description="Low complexity" evidence="1">
    <location>
        <begin position="168"/>
        <end position="183"/>
    </location>
</feature>
<comment type="caution">
    <text evidence="2">The sequence shown here is derived from an EMBL/GenBank/DDBJ whole genome shotgun (WGS) entry which is preliminary data.</text>
</comment>
<evidence type="ECO:0000313" key="3">
    <source>
        <dbReference type="Proteomes" id="UP000291072"/>
    </source>
</evidence>
<feature type="compositionally biased region" description="Basic and acidic residues" evidence="1">
    <location>
        <begin position="184"/>
        <end position="195"/>
    </location>
</feature>
<feature type="non-terminal residue" evidence="2">
    <location>
        <position position="195"/>
    </location>
</feature>
<dbReference type="EMBL" id="PSZP01000083">
    <property type="protein sequence ID" value="TCG10277.1"/>
    <property type="molecule type" value="Genomic_DNA"/>
</dbReference>
<proteinExistence type="predicted"/>
<name>A0A4R0XRI5_9MOLU</name>
<feature type="non-terminal residue" evidence="2">
    <location>
        <position position="1"/>
    </location>
</feature>
<organism evidence="2 3">
    <name type="scientific">Mycoplasma todarodis</name>
    <dbReference type="NCBI Taxonomy" id="1937191"/>
    <lineage>
        <taxon>Bacteria</taxon>
        <taxon>Bacillati</taxon>
        <taxon>Mycoplasmatota</taxon>
        <taxon>Mollicutes</taxon>
        <taxon>Mycoplasmataceae</taxon>
        <taxon>Mycoplasma</taxon>
    </lineage>
</organism>
<dbReference type="AlphaFoldDB" id="A0A4R0XRI5"/>
<reference evidence="2 3" key="1">
    <citation type="submission" date="2018-02" db="EMBL/GenBank/DDBJ databases">
        <title>Mycoplasma marinum and Mycoplasma todarodis sp. nov., moderately halophilic and psychrotolerant mycoplasmas isolated from cephalopods.</title>
        <authorList>
            <person name="Viver T."/>
        </authorList>
    </citation>
    <scope>NUCLEOTIDE SEQUENCE [LARGE SCALE GENOMIC DNA]</scope>
    <source>
        <strain evidence="2 3">5H</strain>
    </source>
</reference>
<gene>
    <name evidence="2" type="ORF">C4B25_04790</name>
</gene>